<feature type="transmembrane region" description="Helical" evidence="1">
    <location>
        <begin position="188"/>
        <end position="212"/>
    </location>
</feature>
<feature type="transmembrane region" description="Helical" evidence="1">
    <location>
        <begin position="82"/>
        <end position="99"/>
    </location>
</feature>
<organism evidence="2">
    <name type="scientific">Acinetobacter baumannii</name>
    <dbReference type="NCBI Taxonomy" id="470"/>
    <lineage>
        <taxon>Bacteria</taxon>
        <taxon>Pseudomonadati</taxon>
        <taxon>Pseudomonadota</taxon>
        <taxon>Gammaproteobacteria</taxon>
        <taxon>Moraxellales</taxon>
        <taxon>Moraxellaceae</taxon>
        <taxon>Acinetobacter</taxon>
        <taxon>Acinetobacter calcoaceticus/baumannii complex</taxon>
    </lineage>
</organism>
<feature type="transmembrane region" description="Helical" evidence="1">
    <location>
        <begin position="9"/>
        <end position="27"/>
    </location>
</feature>
<feature type="transmembrane region" description="Helical" evidence="1">
    <location>
        <begin position="256"/>
        <end position="289"/>
    </location>
</feature>
<dbReference type="InterPro" id="IPR049458">
    <property type="entry name" value="EpsG-like"/>
</dbReference>
<dbReference type="RefSeq" id="WP_001088949.1">
    <property type="nucleotide sequence ID" value="NZ_CP044519.1"/>
</dbReference>
<dbReference type="EMBL" id="KX756650">
    <property type="protein sequence ID" value="APE73838.1"/>
    <property type="molecule type" value="Genomic_DNA"/>
</dbReference>
<dbReference type="Pfam" id="PF14897">
    <property type="entry name" value="EpsG"/>
    <property type="match status" value="1"/>
</dbReference>
<proteinExistence type="predicted"/>
<reference evidence="2" key="1">
    <citation type="submission" date="2016-08" db="EMBL/GenBank/DDBJ databases">
        <title>Sequence of the Acinetobacter baumannii KL24 capsule biosynthesis gene cluster.</title>
        <authorList>
            <person name="Kenyon J.J."/>
            <person name="Hall R.M."/>
        </authorList>
    </citation>
    <scope>NUCLEOTIDE SEQUENCE</scope>
    <source>
        <strain evidence="2">RCH51</strain>
    </source>
</reference>
<keyword evidence="1" id="KW-0472">Membrane</keyword>
<protein>
    <submittedName>
        <fullName evidence="2">Wzy</fullName>
    </submittedName>
</protein>
<keyword evidence="1" id="KW-0812">Transmembrane</keyword>
<accession>A0A1J0YZ46</accession>
<keyword evidence="1" id="KW-1133">Transmembrane helix</keyword>
<feature type="transmembrane region" description="Helical" evidence="1">
    <location>
        <begin position="153"/>
        <end position="176"/>
    </location>
</feature>
<feature type="transmembrane region" description="Helical" evidence="1">
    <location>
        <begin position="224"/>
        <end position="244"/>
    </location>
</feature>
<evidence type="ECO:0000256" key="1">
    <source>
        <dbReference type="SAM" id="Phobius"/>
    </source>
</evidence>
<dbReference type="AlphaFoldDB" id="A0A1J0YZ46"/>
<sequence>MNSSNESKAIYFLVTFFIGLMYVYFAVSMPNEWFRDRNYYVLYAEISGNLLSDFGSNLSLLVNEPLFLTAAKLFGDTFSSDTFPKFMCAIVTSIFVYVVAKKSRTFIMFLLGMVSLFFISYLQTAQIMVLRQGVATAIFLLVFLSNMSDKKKLIICLVLSFFHSVFFIVSLLYALYLFYLRNRSTGTMLSMVAIVSAVLFLFSKFLLVYFGFRQAELYSVDSESGGGGAFVLSAIIFLYLYFYGDRSNKELYDWSLIGIVLFLVGYYLFFSAGRLYVSFFPFILVLLISRSRLQDILFLTIINFIYIILFYNGGYLILFETQDPFYISTLFSNHVSNLLDLF</sequence>
<feature type="transmembrane region" description="Helical" evidence="1">
    <location>
        <begin position="129"/>
        <end position="146"/>
    </location>
</feature>
<gene>
    <name evidence="2" type="primary">wzy</name>
</gene>
<feature type="transmembrane region" description="Helical" evidence="1">
    <location>
        <begin position="106"/>
        <end position="123"/>
    </location>
</feature>
<evidence type="ECO:0000313" key="2">
    <source>
        <dbReference type="EMBL" id="APE73838.1"/>
    </source>
</evidence>
<name>A0A1J0YZ46_ACIBA</name>
<feature type="transmembrane region" description="Helical" evidence="1">
    <location>
        <begin position="296"/>
        <end position="318"/>
    </location>
</feature>